<evidence type="ECO:0000259" key="1">
    <source>
        <dbReference type="Pfam" id="PF13827"/>
    </source>
</evidence>
<gene>
    <name evidence="2" type="ordered locus">PCC8801_0980</name>
</gene>
<name>B7JZW3_RIPO1</name>
<dbReference type="STRING" id="41431.PCC8801_0980"/>
<keyword evidence="3" id="KW-1185">Reference proteome</keyword>
<sequence>MLPLSLVMAGIGGFTDFVHACTDDQCLQQRQWHEENIQRAIEWQQQQQEEWEWQQQQQYQPPPPSPKDPWVPLINYPINLALVWWHDSQQIPGFSLAIRRYSPLQAMDDAMNHCFLKGGQSCRVAFVSSAAWIAVARGEDGSLYAAQGGKEDEVRQAALSRCNASTQGCAIATIIQNKQ</sequence>
<proteinExistence type="predicted"/>
<feature type="domain" description="DUF4189" evidence="1">
    <location>
        <begin position="96"/>
        <end position="173"/>
    </location>
</feature>
<protein>
    <recommendedName>
        <fullName evidence="1">DUF4189 domain-containing protein</fullName>
    </recommendedName>
</protein>
<dbReference type="AlphaFoldDB" id="B7JZW3"/>
<organism evidence="2 3">
    <name type="scientific">Rippkaea orientalis (strain PCC 8801 / RF-1)</name>
    <name type="common">Cyanothece sp. (strain PCC 8801)</name>
    <dbReference type="NCBI Taxonomy" id="41431"/>
    <lineage>
        <taxon>Bacteria</taxon>
        <taxon>Bacillati</taxon>
        <taxon>Cyanobacteriota</taxon>
        <taxon>Cyanophyceae</taxon>
        <taxon>Oscillatoriophycideae</taxon>
        <taxon>Chroococcales</taxon>
        <taxon>Aphanothecaceae</taxon>
        <taxon>Rippkaea</taxon>
        <taxon>Rippkaea orientalis</taxon>
    </lineage>
</organism>
<evidence type="ECO:0000313" key="3">
    <source>
        <dbReference type="Proteomes" id="UP000008204"/>
    </source>
</evidence>
<dbReference type="InterPro" id="IPR025240">
    <property type="entry name" value="DUF4189"/>
</dbReference>
<dbReference type="Proteomes" id="UP000008204">
    <property type="component" value="Chromosome"/>
</dbReference>
<reference evidence="3" key="1">
    <citation type="journal article" date="2011" name="MBio">
        <title>Novel metabolic attributes of the genus Cyanothece, comprising a group of unicellular nitrogen-fixing Cyanobacteria.</title>
        <authorList>
            <person name="Bandyopadhyay A."/>
            <person name="Elvitigala T."/>
            <person name="Welsh E."/>
            <person name="Stockel J."/>
            <person name="Liberton M."/>
            <person name="Min H."/>
            <person name="Sherman L.A."/>
            <person name="Pakrasi H.B."/>
        </authorList>
    </citation>
    <scope>NUCLEOTIDE SEQUENCE [LARGE SCALE GENOMIC DNA]</scope>
    <source>
        <strain evidence="3">PCC 8801</strain>
    </source>
</reference>
<evidence type="ECO:0000313" key="2">
    <source>
        <dbReference type="EMBL" id="ACK65056.1"/>
    </source>
</evidence>
<dbReference type="EMBL" id="CP001287">
    <property type="protein sequence ID" value="ACK65056.1"/>
    <property type="molecule type" value="Genomic_DNA"/>
</dbReference>
<dbReference type="KEGG" id="cyp:PCC8801_0980"/>
<dbReference type="Pfam" id="PF13827">
    <property type="entry name" value="DUF4189"/>
    <property type="match status" value="1"/>
</dbReference>
<dbReference type="HOGENOM" id="CLU_1501117_0_0_3"/>
<accession>B7JZW3</accession>
<dbReference type="RefSeq" id="WP_012594331.1">
    <property type="nucleotide sequence ID" value="NC_011726.1"/>
</dbReference>